<reference evidence="1" key="2">
    <citation type="journal article" date="2022" name="Microb. Genom.">
        <title>A chromosome-scale genome assembly of the tomato pathogen Cladosporium fulvum reveals a compartmentalized genome architecture and the presence of a dispensable chromosome.</title>
        <authorList>
            <person name="Zaccaron A.Z."/>
            <person name="Chen L.H."/>
            <person name="Samaras A."/>
            <person name="Stergiopoulos I."/>
        </authorList>
    </citation>
    <scope>NUCLEOTIDE SEQUENCE</scope>
    <source>
        <strain evidence="1">Race5_Kim</strain>
    </source>
</reference>
<dbReference type="AlphaFoldDB" id="A0A9Q8P3E9"/>
<dbReference type="Proteomes" id="UP000756132">
    <property type="component" value="Chromosome 1"/>
</dbReference>
<evidence type="ECO:0000313" key="1">
    <source>
        <dbReference type="EMBL" id="UJO11729.1"/>
    </source>
</evidence>
<name>A0A9Q8P3E9_PASFU</name>
<evidence type="ECO:0000313" key="2">
    <source>
        <dbReference type="Proteomes" id="UP000756132"/>
    </source>
</evidence>
<keyword evidence="2" id="KW-1185">Reference proteome</keyword>
<gene>
    <name evidence="1" type="ORF">CLAFUR5_01374</name>
</gene>
<dbReference type="OMA" id="CVDKATM"/>
<dbReference type="RefSeq" id="XP_047756095.1">
    <property type="nucleotide sequence ID" value="XM_047900522.1"/>
</dbReference>
<dbReference type="EMBL" id="CP090163">
    <property type="protein sequence ID" value="UJO11729.1"/>
    <property type="molecule type" value="Genomic_DNA"/>
</dbReference>
<dbReference type="GeneID" id="71981252"/>
<dbReference type="KEGG" id="ffu:CLAFUR5_01374"/>
<organism evidence="1 2">
    <name type="scientific">Passalora fulva</name>
    <name type="common">Tomato leaf mold</name>
    <name type="synonym">Cladosporium fulvum</name>
    <dbReference type="NCBI Taxonomy" id="5499"/>
    <lineage>
        <taxon>Eukaryota</taxon>
        <taxon>Fungi</taxon>
        <taxon>Dikarya</taxon>
        <taxon>Ascomycota</taxon>
        <taxon>Pezizomycotina</taxon>
        <taxon>Dothideomycetes</taxon>
        <taxon>Dothideomycetidae</taxon>
        <taxon>Mycosphaerellales</taxon>
        <taxon>Mycosphaerellaceae</taxon>
        <taxon>Fulvia</taxon>
    </lineage>
</organism>
<sequence length="124" mass="12702">MKTSMVLLFGYAAAAVVPRVNDVPSPVPVARPGAIIEAQEPTGTATASWISHSNMTSTATSSVTTAAPTSLPGVPEGGCVPASICVDKATMMDCGSGLVRKRYGGCYDKNFCHATTSYLDPTCG</sequence>
<dbReference type="OrthoDB" id="3924764at2759"/>
<reference evidence="1" key="1">
    <citation type="submission" date="2021-12" db="EMBL/GenBank/DDBJ databases">
        <authorList>
            <person name="Zaccaron A."/>
            <person name="Stergiopoulos I."/>
        </authorList>
    </citation>
    <scope>NUCLEOTIDE SEQUENCE</scope>
    <source>
        <strain evidence="1">Race5_Kim</strain>
    </source>
</reference>
<proteinExistence type="predicted"/>
<protein>
    <submittedName>
        <fullName evidence="1">Uncharacterized protein</fullName>
    </submittedName>
</protein>
<accession>A0A9Q8P3E9</accession>